<name>A0AAE0JWK2_9PEZI</name>
<evidence type="ECO:0000256" key="1">
    <source>
        <dbReference type="SAM" id="MobiDB-lite"/>
    </source>
</evidence>
<feature type="region of interest" description="Disordered" evidence="1">
    <location>
        <begin position="86"/>
        <end position="109"/>
    </location>
</feature>
<gene>
    <name evidence="2" type="ORF">B0T24DRAFT_584218</name>
</gene>
<evidence type="ECO:0000313" key="2">
    <source>
        <dbReference type="EMBL" id="KAK3365362.1"/>
    </source>
</evidence>
<sequence length="109" mass="12303">MADRAGMWGAMAAITDVYKATLKVAYPATEGITDELKAVIPDYITKAKQRVDDLIFVIKGLRWESEQARVMIVQANDKLHAILHDDFNDEPGDWQKDEEDEIPASEPTR</sequence>
<organism evidence="2 3">
    <name type="scientific">Lasiosphaeria ovina</name>
    <dbReference type="NCBI Taxonomy" id="92902"/>
    <lineage>
        <taxon>Eukaryota</taxon>
        <taxon>Fungi</taxon>
        <taxon>Dikarya</taxon>
        <taxon>Ascomycota</taxon>
        <taxon>Pezizomycotina</taxon>
        <taxon>Sordariomycetes</taxon>
        <taxon>Sordariomycetidae</taxon>
        <taxon>Sordariales</taxon>
        <taxon>Lasiosphaeriaceae</taxon>
        <taxon>Lasiosphaeria</taxon>
    </lineage>
</organism>
<feature type="compositionally biased region" description="Acidic residues" evidence="1">
    <location>
        <begin position="87"/>
        <end position="103"/>
    </location>
</feature>
<protein>
    <submittedName>
        <fullName evidence="2">Uncharacterized protein</fullName>
    </submittedName>
</protein>
<keyword evidence="3" id="KW-1185">Reference proteome</keyword>
<proteinExistence type="predicted"/>
<accession>A0AAE0JWK2</accession>
<evidence type="ECO:0000313" key="3">
    <source>
        <dbReference type="Proteomes" id="UP001287356"/>
    </source>
</evidence>
<comment type="caution">
    <text evidence="2">The sequence shown here is derived from an EMBL/GenBank/DDBJ whole genome shotgun (WGS) entry which is preliminary data.</text>
</comment>
<dbReference type="AlphaFoldDB" id="A0AAE0JWK2"/>
<reference evidence="2" key="1">
    <citation type="journal article" date="2023" name="Mol. Phylogenet. Evol.">
        <title>Genome-scale phylogeny and comparative genomics of the fungal order Sordariales.</title>
        <authorList>
            <person name="Hensen N."/>
            <person name="Bonometti L."/>
            <person name="Westerberg I."/>
            <person name="Brannstrom I.O."/>
            <person name="Guillou S."/>
            <person name="Cros-Aarteil S."/>
            <person name="Calhoun S."/>
            <person name="Haridas S."/>
            <person name="Kuo A."/>
            <person name="Mondo S."/>
            <person name="Pangilinan J."/>
            <person name="Riley R."/>
            <person name="LaButti K."/>
            <person name="Andreopoulos B."/>
            <person name="Lipzen A."/>
            <person name="Chen C."/>
            <person name="Yan M."/>
            <person name="Daum C."/>
            <person name="Ng V."/>
            <person name="Clum A."/>
            <person name="Steindorff A."/>
            <person name="Ohm R.A."/>
            <person name="Martin F."/>
            <person name="Silar P."/>
            <person name="Natvig D.O."/>
            <person name="Lalanne C."/>
            <person name="Gautier V."/>
            <person name="Ament-Velasquez S.L."/>
            <person name="Kruys A."/>
            <person name="Hutchinson M.I."/>
            <person name="Powell A.J."/>
            <person name="Barry K."/>
            <person name="Miller A.N."/>
            <person name="Grigoriev I.V."/>
            <person name="Debuchy R."/>
            <person name="Gladieux P."/>
            <person name="Hiltunen Thoren M."/>
            <person name="Johannesson H."/>
        </authorList>
    </citation>
    <scope>NUCLEOTIDE SEQUENCE</scope>
    <source>
        <strain evidence="2">CBS 958.72</strain>
    </source>
</reference>
<reference evidence="2" key="2">
    <citation type="submission" date="2023-06" db="EMBL/GenBank/DDBJ databases">
        <authorList>
            <consortium name="Lawrence Berkeley National Laboratory"/>
            <person name="Haridas S."/>
            <person name="Hensen N."/>
            <person name="Bonometti L."/>
            <person name="Westerberg I."/>
            <person name="Brannstrom I.O."/>
            <person name="Guillou S."/>
            <person name="Cros-Aarteil S."/>
            <person name="Calhoun S."/>
            <person name="Kuo A."/>
            <person name="Mondo S."/>
            <person name="Pangilinan J."/>
            <person name="Riley R."/>
            <person name="Labutti K."/>
            <person name="Andreopoulos B."/>
            <person name="Lipzen A."/>
            <person name="Chen C."/>
            <person name="Yanf M."/>
            <person name="Daum C."/>
            <person name="Ng V."/>
            <person name="Clum A."/>
            <person name="Steindorff A."/>
            <person name="Ohm R."/>
            <person name="Martin F."/>
            <person name="Silar P."/>
            <person name="Natvig D."/>
            <person name="Lalanne C."/>
            <person name="Gautier V."/>
            <person name="Ament-Velasquez S.L."/>
            <person name="Kruys A."/>
            <person name="Hutchinson M.I."/>
            <person name="Powell A.J."/>
            <person name="Barry K."/>
            <person name="Miller A.N."/>
            <person name="Grigoriev I.V."/>
            <person name="Debuchy R."/>
            <person name="Gladieux P."/>
            <person name="Thoren M.H."/>
            <person name="Johannesson H."/>
        </authorList>
    </citation>
    <scope>NUCLEOTIDE SEQUENCE</scope>
    <source>
        <strain evidence="2">CBS 958.72</strain>
    </source>
</reference>
<dbReference type="Proteomes" id="UP001287356">
    <property type="component" value="Unassembled WGS sequence"/>
</dbReference>
<dbReference type="EMBL" id="JAULSN010000009">
    <property type="protein sequence ID" value="KAK3365362.1"/>
    <property type="molecule type" value="Genomic_DNA"/>
</dbReference>